<evidence type="ECO:0000259" key="3">
    <source>
        <dbReference type="Pfam" id="PF00487"/>
    </source>
</evidence>
<feature type="compositionally biased region" description="Polar residues" evidence="1">
    <location>
        <begin position="1"/>
        <end position="18"/>
    </location>
</feature>
<dbReference type="GO" id="GO:0006629">
    <property type="term" value="P:lipid metabolic process"/>
    <property type="evidence" value="ECO:0007669"/>
    <property type="project" value="InterPro"/>
</dbReference>
<accession>A0A839SSF0</accession>
<evidence type="ECO:0000256" key="2">
    <source>
        <dbReference type="SAM" id="Phobius"/>
    </source>
</evidence>
<keyword evidence="2" id="KW-1133">Transmembrane helix</keyword>
<evidence type="ECO:0000313" key="5">
    <source>
        <dbReference type="Proteomes" id="UP000581135"/>
    </source>
</evidence>
<reference evidence="4 5" key="1">
    <citation type="submission" date="2020-08" db="EMBL/GenBank/DDBJ databases">
        <title>Genomic Encyclopedia of Type Strains, Phase III (KMG-III): the genomes of soil and plant-associated and newly described type strains.</title>
        <authorList>
            <person name="Whitman W."/>
        </authorList>
    </citation>
    <scope>NUCLEOTIDE SEQUENCE [LARGE SCALE GENOMIC DNA]</scope>
    <source>
        <strain evidence="4 5">CECT 8803</strain>
    </source>
</reference>
<dbReference type="AlphaFoldDB" id="A0A839SSF0"/>
<evidence type="ECO:0000313" key="4">
    <source>
        <dbReference type="EMBL" id="MBB3064909.1"/>
    </source>
</evidence>
<dbReference type="InterPro" id="IPR005804">
    <property type="entry name" value="FA_desaturase_dom"/>
</dbReference>
<feature type="transmembrane region" description="Helical" evidence="2">
    <location>
        <begin position="191"/>
        <end position="209"/>
    </location>
</feature>
<proteinExistence type="predicted"/>
<dbReference type="Proteomes" id="UP000581135">
    <property type="component" value="Unassembled WGS sequence"/>
</dbReference>
<feature type="region of interest" description="Disordered" evidence="1">
    <location>
        <begin position="1"/>
        <end position="21"/>
    </location>
</feature>
<evidence type="ECO:0000256" key="1">
    <source>
        <dbReference type="SAM" id="MobiDB-lite"/>
    </source>
</evidence>
<name>A0A839SSF0_9PROT</name>
<feature type="transmembrane region" description="Helical" evidence="2">
    <location>
        <begin position="38"/>
        <end position="57"/>
    </location>
</feature>
<sequence>MGTAPVSQAATPSNRSNPASQAHEALAAQARRIRPIEIPTLVVAVAIYCGFALVTYHHAALPNWLLLILGGYLVAWHGSLQHEVIHGHPTPWNWLNEIIVFPSLWLVIPFDSYRESHLAHHRDENLTDPALDPESFYVTAREWRRAGPLGRAFLTLHNCLLGRLILGPLWILLLQSRAIFKAIISGDLKALFGWAKHGLAICLVLVWVLEVSGLPLWKYLLFFVYPGLALTLLRSFAEHRAVPSVSARTAIQQAEWPFALLFLNNNLHALHHLQPGLAWYRLPAVWRALRPDLNAASGRESGELFRGYWEIVLRYLLWPKEPPLHPAERWRLAGKPDDISGSMLQNPGEA</sequence>
<dbReference type="EMBL" id="JACHXA010000003">
    <property type="protein sequence ID" value="MBB3064909.1"/>
    <property type="molecule type" value="Genomic_DNA"/>
</dbReference>
<dbReference type="Pfam" id="PF00487">
    <property type="entry name" value="FA_desaturase"/>
    <property type="match status" value="1"/>
</dbReference>
<dbReference type="RefSeq" id="WP_183415735.1">
    <property type="nucleotide sequence ID" value="NZ_JACHXA010000003.1"/>
</dbReference>
<comment type="caution">
    <text evidence="4">The sequence shown here is derived from an EMBL/GenBank/DDBJ whole genome shotgun (WGS) entry which is preliminary data.</text>
</comment>
<organism evidence="4 5">
    <name type="scientific">Limibacillus halophilus</name>
    <dbReference type="NCBI Taxonomy" id="1579333"/>
    <lineage>
        <taxon>Bacteria</taxon>
        <taxon>Pseudomonadati</taxon>
        <taxon>Pseudomonadota</taxon>
        <taxon>Alphaproteobacteria</taxon>
        <taxon>Rhodospirillales</taxon>
        <taxon>Rhodovibrionaceae</taxon>
        <taxon>Limibacillus</taxon>
    </lineage>
</organism>
<gene>
    <name evidence="4" type="ORF">FHR98_001188</name>
</gene>
<keyword evidence="2" id="KW-0812">Transmembrane</keyword>
<feature type="transmembrane region" description="Helical" evidence="2">
    <location>
        <begin position="215"/>
        <end position="233"/>
    </location>
</feature>
<protein>
    <submittedName>
        <fullName evidence="4">Fatty acid desaturase</fullName>
    </submittedName>
</protein>
<keyword evidence="2" id="KW-0472">Membrane</keyword>
<feature type="domain" description="Fatty acid desaturase" evidence="3">
    <location>
        <begin position="63"/>
        <end position="294"/>
    </location>
</feature>
<feature type="transmembrane region" description="Helical" evidence="2">
    <location>
        <begin position="160"/>
        <end position="179"/>
    </location>
</feature>
<keyword evidence="5" id="KW-1185">Reference proteome</keyword>